<name>A0A0H1RGC2_9HYPH</name>
<feature type="signal peptide" evidence="2">
    <location>
        <begin position="1"/>
        <end position="28"/>
    </location>
</feature>
<gene>
    <name evidence="3" type="ORF">AA309_18940</name>
</gene>
<evidence type="ECO:0000313" key="4">
    <source>
        <dbReference type="Proteomes" id="UP000035489"/>
    </source>
</evidence>
<dbReference type="CDD" id="cd07012">
    <property type="entry name" value="PBP2_Bug_TTT"/>
    <property type="match status" value="1"/>
</dbReference>
<comment type="similarity">
    <text evidence="1">Belongs to the UPF0065 (bug) family.</text>
</comment>
<dbReference type="PANTHER" id="PTHR42928:SF3">
    <property type="entry name" value="UPF0065 PROTEIN YFLP"/>
    <property type="match status" value="1"/>
</dbReference>
<feature type="chain" id="PRO_5002593691" evidence="2">
    <location>
        <begin position="29"/>
        <end position="323"/>
    </location>
</feature>
<dbReference type="PANTHER" id="PTHR42928">
    <property type="entry name" value="TRICARBOXYLATE-BINDING PROTEIN"/>
    <property type="match status" value="1"/>
</dbReference>
<dbReference type="InterPro" id="IPR006311">
    <property type="entry name" value="TAT_signal"/>
</dbReference>
<dbReference type="EMBL" id="LCYG01000051">
    <property type="protein sequence ID" value="KLK91667.1"/>
    <property type="molecule type" value="Genomic_DNA"/>
</dbReference>
<dbReference type="Gene3D" id="3.40.190.10">
    <property type="entry name" value="Periplasmic binding protein-like II"/>
    <property type="match status" value="1"/>
</dbReference>
<dbReference type="SUPFAM" id="SSF53850">
    <property type="entry name" value="Periplasmic binding protein-like II"/>
    <property type="match status" value="1"/>
</dbReference>
<keyword evidence="4" id="KW-1185">Reference proteome</keyword>
<dbReference type="PROSITE" id="PS51318">
    <property type="entry name" value="TAT"/>
    <property type="match status" value="1"/>
</dbReference>
<dbReference type="InterPro" id="IPR005064">
    <property type="entry name" value="BUG"/>
</dbReference>
<organism evidence="3 4">
    <name type="scientific">Microvirga vignae</name>
    <dbReference type="NCBI Taxonomy" id="1225564"/>
    <lineage>
        <taxon>Bacteria</taxon>
        <taxon>Pseudomonadati</taxon>
        <taxon>Pseudomonadota</taxon>
        <taxon>Alphaproteobacteria</taxon>
        <taxon>Hyphomicrobiales</taxon>
        <taxon>Methylobacteriaceae</taxon>
        <taxon>Microvirga</taxon>
    </lineage>
</organism>
<comment type="caution">
    <text evidence="3">The sequence shown here is derived from an EMBL/GenBank/DDBJ whole genome shotgun (WGS) entry which is preliminary data.</text>
</comment>
<dbReference type="Gene3D" id="3.40.190.150">
    <property type="entry name" value="Bordetella uptake gene, domain 1"/>
    <property type="match status" value="1"/>
</dbReference>
<evidence type="ECO:0000256" key="2">
    <source>
        <dbReference type="SAM" id="SignalP"/>
    </source>
</evidence>
<dbReference type="OrthoDB" id="9780943at2"/>
<keyword evidence="2" id="KW-0732">Signal</keyword>
<reference evidence="3 4" key="1">
    <citation type="submission" date="2015-05" db="EMBL/GenBank/DDBJ databases">
        <title>Draft genome sequence of Microvirga vignae strain BR3299, a novel nitrogen fixing bacteria isolated from Brazil semi-aired region.</title>
        <authorList>
            <person name="Zilli J.E."/>
            <person name="Passos S.R."/>
            <person name="Leite J."/>
            <person name="Baldani J.I."/>
            <person name="Xavier G.R."/>
            <person name="Rumjaneck N.G."/>
            <person name="Simoes-Araujo J.L."/>
        </authorList>
    </citation>
    <scope>NUCLEOTIDE SEQUENCE [LARGE SCALE GENOMIC DNA]</scope>
    <source>
        <strain evidence="3 4">BR3299</strain>
    </source>
</reference>
<sequence length="323" mass="34119">MSLDRRSFNKALLAAATAGLLPALPAWAQQLKSLKIIAPAGPGGGYDQLARAVQEVLMSEKIATSVQVQNVPGAGGTIGLAQFINSKDRDPSLMIAGFGLVGAPVINKSPVTLEQTTPLARLQGEYQPLFVAAESPIKTVTDLVNKFKQDPGSVTWGGFAHGSPDHVLCGLVVKAAGGDVKKMNYIPVGTGGEMLPLVMNGKITVATGGLNEVAGQFKAGKLRPIGISSPERLPGVDIPTFREQGVDATLVNWRGLMAPPGVSAEDKQALEAAVAKLVQSASWKKLLQEREWVDLYMPSAQFTTFIKEEQSRISSILKELGLG</sequence>
<evidence type="ECO:0000313" key="3">
    <source>
        <dbReference type="EMBL" id="KLK91667.1"/>
    </source>
</evidence>
<dbReference type="Pfam" id="PF03401">
    <property type="entry name" value="TctC"/>
    <property type="match status" value="1"/>
</dbReference>
<evidence type="ECO:0000256" key="1">
    <source>
        <dbReference type="ARBA" id="ARBA00006987"/>
    </source>
</evidence>
<dbReference type="AlphaFoldDB" id="A0A0H1RGC2"/>
<dbReference type="Proteomes" id="UP000035489">
    <property type="component" value="Unassembled WGS sequence"/>
</dbReference>
<dbReference type="RefSeq" id="WP_047190576.1">
    <property type="nucleotide sequence ID" value="NZ_LCYG01000051.1"/>
</dbReference>
<dbReference type="PIRSF" id="PIRSF017082">
    <property type="entry name" value="YflP"/>
    <property type="match status" value="1"/>
</dbReference>
<dbReference type="InterPro" id="IPR042100">
    <property type="entry name" value="Bug_dom1"/>
</dbReference>
<accession>A0A0H1RGC2</accession>
<dbReference type="STRING" id="1225564.AA309_18940"/>
<protein>
    <submittedName>
        <fullName evidence="3">C4-dicarboxylate ABC transporter substrate-binding protein</fullName>
    </submittedName>
</protein>
<dbReference type="PATRIC" id="fig|1225564.3.peg.5068"/>
<proteinExistence type="inferred from homology"/>